<protein>
    <submittedName>
        <fullName evidence="2">Uncharacterized protein</fullName>
    </submittedName>
</protein>
<accession>C5FN79</accession>
<feature type="compositionally biased region" description="Basic and acidic residues" evidence="1">
    <location>
        <begin position="36"/>
        <end position="45"/>
    </location>
</feature>
<dbReference type="AlphaFoldDB" id="C5FN79"/>
<evidence type="ECO:0000313" key="2">
    <source>
        <dbReference type="EMBL" id="EEQ31315.1"/>
    </source>
</evidence>
<reference evidence="3" key="1">
    <citation type="journal article" date="2012" name="MBio">
        <title>Comparative genome analysis of Trichophyton rubrum and related dermatophytes reveals candidate genes involved in infection.</title>
        <authorList>
            <person name="Martinez D.A."/>
            <person name="Oliver B.G."/>
            <person name="Graeser Y."/>
            <person name="Goldberg J.M."/>
            <person name="Li W."/>
            <person name="Martinez-Rossi N.M."/>
            <person name="Monod M."/>
            <person name="Shelest E."/>
            <person name="Barton R.C."/>
            <person name="Birch E."/>
            <person name="Brakhage A.A."/>
            <person name="Chen Z."/>
            <person name="Gurr S.J."/>
            <person name="Heiman D."/>
            <person name="Heitman J."/>
            <person name="Kosti I."/>
            <person name="Rossi A."/>
            <person name="Saif S."/>
            <person name="Samalova M."/>
            <person name="Saunders C.W."/>
            <person name="Shea T."/>
            <person name="Summerbell R.C."/>
            <person name="Xu J."/>
            <person name="Young S."/>
            <person name="Zeng Q."/>
            <person name="Birren B.W."/>
            <person name="Cuomo C.A."/>
            <person name="White T.C."/>
        </authorList>
    </citation>
    <scope>NUCLEOTIDE SEQUENCE [LARGE SCALE GENOMIC DNA]</scope>
    <source>
        <strain evidence="3">ATCC MYA-4605 / CBS 113480</strain>
    </source>
</reference>
<dbReference type="HOGENOM" id="CLU_2096326_0_0_1"/>
<proteinExistence type="predicted"/>
<name>C5FN79_ARTOC</name>
<dbReference type="Proteomes" id="UP000002035">
    <property type="component" value="Unassembled WGS sequence"/>
</dbReference>
<feature type="compositionally biased region" description="Polar residues" evidence="1">
    <location>
        <begin position="90"/>
        <end position="102"/>
    </location>
</feature>
<dbReference type="GeneID" id="9224466"/>
<evidence type="ECO:0000313" key="3">
    <source>
        <dbReference type="Proteomes" id="UP000002035"/>
    </source>
</evidence>
<organism evidence="2 3">
    <name type="scientific">Arthroderma otae (strain ATCC MYA-4605 / CBS 113480)</name>
    <name type="common">Microsporum canis</name>
    <dbReference type="NCBI Taxonomy" id="554155"/>
    <lineage>
        <taxon>Eukaryota</taxon>
        <taxon>Fungi</taxon>
        <taxon>Dikarya</taxon>
        <taxon>Ascomycota</taxon>
        <taxon>Pezizomycotina</taxon>
        <taxon>Eurotiomycetes</taxon>
        <taxon>Eurotiomycetidae</taxon>
        <taxon>Onygenales</taxon>
        <taxon>Arthrodermataceae</taxon>
        <taxon>Microsporum</taxon>
    </lineage>
</organism>
<feature type="compositionally biased region" description="Basic and acidic residues" evidence="1">
    <location>
        <begin position="74"/>
        <end position="84"/>
    </location>
</feature>
<dbReference type="EMBL" id="DS995704">
    <property type="protein sequence ID" value="EEQ31315.1"/>
    <property type="molecule type" value="Genomic_DNA"/>
</dbReference>
<keyword evidence="3" id="KW-1185">Reference proteome</keyword>
<dbReference type="RefSeq" id="XP_002846397.1">
    <property type="nucleotide sequence ID" value="XM_002846351.1"/>
</dbReference>
<gene>
    <name evidence="2" type="ORF">MCYG_04134</name>
</gene>
<feature type="region of interest" description="Disordered" evidence="1">
    <location>
        <begin position="22"/>
        <end position="45"/>
    </location>
</feature>
<feature type="region of interest" description="Disordered" evidence="1">
    <location>
        <begin position="74"/>
        <end position="116"/>
    </location>
</feature>
<dbReference type="VEuPathDB" id="FungiDB:MCYG_04134"/>
<evidence type="ECO:0000256" key="1">
    <source>
        <dbReference type="SAM" id="MobiDB-lite"/>
    </source>
</evidence>
<sequence>MMGALHGNVYTVDIPPLSAFKLSQTPSLTNPPGHPTDTDQRNREHRSGYYTFFHLDLASQPVPFNSHRRLWQAREAREQGNPDRKKSKNTEIWGQKSRSTHNWAEGVSRATRCVHT</sequence>